<name>A0AAX4Q4A9_9CAUD</name>
<protein>
    <submittedName>
        <fullName evidence="2">Uncharacterized protein</fullName>
    </submittedName>
</protein>
<dbReference type="EMBL" id="PP579741">
    <property type="protein sequence ID" value="XAG95917.1"/>
    <property type="molecule type" value="Genomic_DNA"/>
</dbReference>
<evidence type="ECO:0000313" key="3">
    <source>
        <dbReference type="Proteomes" id="UP001437386"/>
    </source>
</evidence>
<proteinExistence type="predicted"/>
<sequence>MRNFVAKNDFNRGGAHKSPRDYTRASKQSLLYEAHEYKYQQYDYIDPSMEEDWGVHWEDGEEDLPLKDPKQWESSNKTAYC</sequence>
<accession>A0AAX4Q4A9</accession>
<reference evidence="2 3" key="1">
    <citation type="submission" date="2024-04" db="EMBL/GenBank/DDBJ databases">
        <authorList>
            <person name="Wojcicki M."/>
            <person name="Srednicka P."/>
            <person name="Shymialevich D."/>
            <person name="Sokolowska B."/>
        </authorList>
    </citation>
    <scope>NUCLEOTIDE SEQUENCE [LARGE SCALE GENOMIC DNA]</scope>
</reference>
<evidence type="ECO:0000313" key="2">
    <source>
        <dbReference type="EMBL" id="XAG95917.1"/>
    </source>
</evidence>
<keyword evidence="3" id="KW-1185">Reference proteome</keyword>
<evidence type="ECO:0000256" key="1">
    <source>
        <dbReference type="SAM" id="MobiDB-lite"/>
    </source>
</evidence>
<dbReference type="Proteomes" id="UP001437386">
    <property type="component" value="Segment"/>
</dbReference>
<gene>
    <name evidence="2" type="ORF">U7154_000150</name>
</gene>
<feature type="region of interest" description="Disordered" evidence="1">
    <location>
        <begin position="1"/>
        <end position="22"/>
    </location>
</feature>
<organism evidence="2 3">
    <name type="scientific">Enterobacter phage KKP_3711</name>
    <dbReference type="NCBI Taxonomy" id="3109398"/>
    <lineage>
        <taxon>Viruses</taxon>
        <taxon>Duplodnaviria</taxon>
        <taxon>Heunggongvirae</taxon>
        <taxon>Uroviricota</taxon>
        <taxon>Caudoviricetes</taxon>
        <taxon>Demerecviridae</taxon>
        <taxon>Markadamsvirinae</taxon>
    </lineage>
</organism>